<protein>
    <submittedName>
        <fullName evidence="1">Uncharacterized protein</fullName>
    </submittedName>
</protein>
<evidence type="ECO:0000313" key="1">
    <source>
        <dbReference type="EMBL" id="KAF2547599.1"/>
    </source>
</evidence>
<reference evidence="1" key="1">
    <citation type="submission" date="2019-12" db="EMBL/GenBank/DDBJ databases">
        <title>Genome sequencing and annotation of Brassica cretica.</title>
        <authorList>
            <person name="Studholme D.J."/>
            <person name="Sarris P.F."/>
        </authorList>
    </citation>
    <scope>NUCLEOTIDE SEQUENCE</scope>
    <source>
        <strain evidence="2">PFS-001/15</strain>
        <strain evidence="1">PFS-102/07</strain>
        <tissue evidence="1">Leaf</tissue>
    </source>
</reference>
<dbReference type="Proteomes" id="UP000712281">
    <property type="component" value="Unassembled WGS sequence"/>
</dbReference>
<dbReference type="EMBL" id="QGKW02001940">
    <property type="protein sequence ID" value="KAF2558350.1"/>
    <property type="molecule type" value="Genomic_DNA"/>
</dbReference>
<sequence length="84" mass="9977">MLLNQIWRNPGNRRERWNLWAQDDEEQLIARNSFIFTSTVYSSIEFISSNIDRISLRLVARDKSDNFLLKSEEEFNNALRKAQG</sequence>
<dbReference type="EMBL" id="QGKY02001925">
    <property type="protein sequence ID" value="KAF2547599.1"/>
    <property type="molecule type" value="Genomic_DNA"/>
</dbReference>
<gene>
    <name evidence="2" type="ORF">F2Q68_00014932</name>
    <name evidence="1" type="ORF">F2Q70_00021390</name>
</gene>
<organism evidence="1">
    <name type="scientific">Brassica cretica</name>
    <name type="common">Mustard</name>
    <dbReference type="NCBI Taxonomy" id="69181"/>
    <lineage>
        <taxon>Eukaryota</taxon>
        <taxon>Viridiplantae</taxon>
        <taxon>Streptophyta</taxon>
        <taxon>Embryophyta</taxon>
        <taxon>Tracheophyta</taxon>
        <taxon>Spermatophyta</taxon>
        <taxon>Magnoliopsida</taxon>
        <taxon>eudicotyledons</taxon>
        <taxon>Gunneridae</taxon>
        <taxon>Pentapetalae</taxon>
        <taxon>rosids</taxon>
        <taxon>malvids</taxon>
        <taxon>Brassicales</taxon>
        <taxon>Brassicaceae</taxon>
        <taxon>Brassiceae</taxon>
        <taxon>Brassica</taxon>
    </lineage>
</organism>
<name>A0A8S9GQ00_BRACR</name>
<comment type="caution">
    <text evidence="1">The sequence shown here is derived from an EMBL/GenBank/DDBJ whole genome shotgun (WGS) entry which is preliminary data.</text>
</comment>
<evidence type="ECO:0000313" key="2">
    <source>
        <dbReference type="EMBL" id="KAF2558350.1"/>
    </source>
</evidence>
<proteinExistence type="predicted"/>
<dbReference type="AlphaFoldDB" id="A0A8S9GQ00"/>
<accession>A0A8S9GQ00</accession>